<dbReference type="Proteomes" id="UP000237662">
    <property type="component" value="Unassembled WGS sequence"/>
</dbReference>
<dbReference type="OrthoDB" id="5786478at2"/>
<dbReference type="InterPro" id="IPR045313">
    <property type="entry name" value="CBR1-like"/>
</dbReference>
<name>A0A2S6I1B9_9BACT</name>
<evidence type="ECO:0000256" key="2">
    <source>
        <dbReference type="ARBA" id="ARBA00022857"/>
    </source>
</evidence>
<dbReference type="PRINTS" id="PR00081">
    <property type="entry name" value="GDHRDH"/>
</dbReference>
<dbReference type="PANTHER" id="PTHR43490">
    <property type="entry name" value="(+)-NEOMENTHOL DEHYDROGENASE"/>
    <property type="match status" value="1"/>
</dbReference>
<dbReference type="AlphaFoldDB" id="A0A2S6I1B9"/>
<organism evidence="5 6">
    <name type="scientific">Neolewinella xylanilytica</name>
    <dbReference type="NCBI Taxonomy" id="1514080"/>
    <lineage>
        <taxon>Bacteria</taxon>
        <taxon>Pseudomonadati</taxon>
        <taxon>Bacteroidota</taxon>
        <taxon>Saprospiria</taxon>
        <taxon>Saprospirales</taxon>
        <taxon>Lewinellaceae</taxon>
        <taxon>Neolewinella</taxon>
    </lineage>
</organism>
<dbReference type="GO" id="GO:0016616">
    <property type="term" value="F:oxidoreductase activity, acting on the CH-OH group of donors, NAD or NADP as acceptor"/>
    <property type="evidence" value="ECO:0007669"/>
    <property type="project" value="InterPro"/>
</dbReference>
<dbReference type="Gene3D" id="3.40.50.720">
    <property type="entry name" value="NAD(P)-binding Rossmann-like Domain"/>
    <property type="match status" value="1"/>
</dbReference>
<evidence type="ECO:0000256" key="3">
    <source>
        <dbReference type="ARBA" id="ARBA00023002"/>
    </source>
</evidence>
<keyword evidence="6" id="KW-1185">Reference proteome</keyword>
<evidence type="ECO:0000313" key="5">
    <source>
        <dbReference type="EMBL" id="PPK84760.1"/>
    </source>
</evidence>
<dbReference type="CDD" id="cd05324">
    <property type="entry name" value="carb_red_PTCR-like_SDR_c"/>
    <property type="match status" value="1"/>
</dbReference>
<dbReference type="InterPro" id="IPR002347">
    <property type="entry name" value="SDR_fam"/>
</dbReference>
<protein>
    <submittedName>
        <fullName evidence="5">NAD(P)-dependent dehydrogenase (Short-subunit alcohol dehydrogenase family)</fullName>
    </submittedName>
</protein>
<dbReference type="SUPFAM" id="SSF51735">
    <property type="entry name" value="NAD(P)-binding Rossmann-fold domains"/>
    <property type="match status" value="1"/>
</dbReference>
<evidence type="ECO:0000256" key="4">
    <source>
        <dbReference type="RuleBase" id="RU000363"/>
    </source>
</evidence>
<proteinExistence type="inferred from homology"/>
<comment type="caution">
    <text evidence="5">The sequence shown here is derived from an EMBL/GenBank/DDBJ whole genome shotgun (WGS) entry which is preliminary data.</text>
</comment>
<keyword evidence="3" id="KW-0560">Oxidoreductase</keyword>
<evidence type="ECO:0000313" key="6">
    <source>
        <dbReference type="Proteomes" id="UP000237662"/>
    </source>
</evidence>
<reference evidence="5 6" key="1">
    <citation type="submission" date="2018-02" db="EMBL/GenBank/DDBJ databases">
        <title>Genomic Encyclopedia of Archaeal and Bacterial Type Strains, Phase II (KMG-II): from individual species to whole genera.</title>
        <authorList>
            <person name="Goeker M."/>
        </authorList>
    </citation>
    <scope>NUCLEOTIDE SEQUENCE [LARGE SCALE GENOMIC DNA]</scope>
    <source>
        <strain evidence="5 6">DSM 29526</strain>
    </source>
</reference>
<comment type="similarity">
    <text evidence="1 4">Belongs to the short-chain dehydrogenases/reductases (SDR) family.</text>
</comment>
<gene>
    <name evidence="5" type="ORF">CLV84_3923</name>
</gene>
<dbReference type="InterPro" id="IPR036291">
    <property type="entry name" value="NAD(P)-bd_dom_sf"/>
</dbReference>
<keyword evidence="2" id="KW-0521">NADP</keyword>
<accession>A0A2S6I1B9</accession>
<sequence>MKTALVTGANKGIGLGIARQLAREGIYVYLGSRNPENGRKAVEQLKSEGLTNLETVQLDVSDQASVDAARAYIAGKVDTLDILINNAGVGGGTEQRSLTMDPDAIKEIFETNYYGVVRMTQAFVDLMQGSDAPRIVNVSTGLASQTVATDTTNSYYDYKLTGYQSSKTALNMYTIQVAYDLRDTNFRVNAVCPGAIDTDMNRNPGTEPVEVGAARIVKYALIGEDGPTGKYFSEVLFGDDEGKW</sequence>
<dbReference type="Pfam" id="PF00106">
    <property type="entry name" value="adh_short"/>
    <property type="match status" value="1"/>
</dbReference>
<dbReference type="PRINTS" id="PR00080">
    <property type="entry name" value="SDRFAMILY"/>
</dbReference>
<dbReference type="EMBL" id="PTJC01000007">
    <property type="protein sequence ID" value="PPK84760.1"/>
    <property type="molecule type" value="Genomic_DNA"/>
</dbReference>
<dbReference type="PANTHER" id="PTHR43490:SF99">
    <property type="entry name" value="SHORT-CHAIN DEHYDROGENASE_REDUCTASE"/>
    <property type="match status" value="1"/>
</dbReference>
<evidence type="ECO:0000256" key="1">
    <source>
        <dbReference type="ARBA" id="ARBA00006484"/>
    </source>
</evidence>
<dbReference type="RefSeq" id="WP_104421478.1">
    <property type="nucleotide sequence ID" value="NZ_PTJC01000007.1"/>
</dbReference>